<gene>
    <name evidence="1" type="ORF">SLI_4901</name>
</gene>
<name>A0A7U9DT61_STRLI</name>
<accession>A0A7U9DT61</accession>
<proteinExistence type="predicted"/>
<dbReference type="AlphaFoldDB" id="A0A7U9DT61"/>
<protein>
    <submittedName>
        <fullName evidence="1">Uncharacterized protein</fullName>
    </submittedName>
</protein>
<dbReference type="EMBL" id="CM001889">
    <property type="protein sequence ID" value="EOY49609.1"/>
    <property type="molecule type" value="Genomic_DNA"/>
</dbReference>
<sequence>MLITDPFVVLGAHGISAFSALAHGVRGIMSRAPRCERQGIRGQR</sequence>
<evidence type="ECO:0000313" key="1">
    <source>
        <dbReference type="EMBL" id="EOY49609.1"/>
    </source>
</evidence>
<evidence type="ECO:0000313" key="2">
    <source>
        <dbReference type="Proteomes" id="UP000014062"/>
    </source>
</evidence>
<organism evidence="1 2">
    <name type="scientific">Streptomyces lividans 1326</name>
    <dbReference type="NCBI Taxonomy" id="1200984"/>
    <lineage>
        <taxon>Bacteria</taxon>
        <taxon>Bacillati</taxon>
        <taxon>Actinomycetota</taxon>
        <taxon>Actinomycetes</taxon>
        <taxon>Kitasatosporales</taxon>
        <taxon>Streptomycetaceae</taxon>
        <taxon>Streptomyces</taxon>
    </lineage>
</organism>
<reference evidence="2" key="1">
    <citation type="journal article" date="2013" name="Genome Biol. Evol.">
        <title>The genome sequence of Streptomyces lividans 66 reveals a novel tRNA-dependent peptide biosynthetic system within a metal-related genomic island.</title>
        <authorList>
            <person name="Cruz-Morales P."/>
            <person name="Vijgenboom E."/>
            <person name="Iruegas-Bocardo F."/>
            <person name="Girard G."/>
            <person name="Yanez-Guerra L.A."/>
            <person name="Ramos-Aboites H.E."/>
            <person name="Pernodet J.L."/>
            <person name="Anne J."/>
            <person name="van Wezel G.P."/>
            <person name="Barona-Gomez F."/>
        </authorList>
    </citation>
    <scope>NUCLEOTIDE SEQUENCE [LARGE SCALE GENOMIC DNA]</scope>
    <source>
        <strain evidence="2">1326</strain>
    </source>
</reference>
<dbReference type="Proteomes" id="UP000014062">
    <property type="component" value="Chromosome"/>
</dbReference>